<dbReference type="InterPro" id="IPR012440">
    <property type="entry name" value="DUF1641"/>
</dbReference>
<sequence>MSQTSNEQVAQEATNAQSVSPESTQELLDQLLKPEVQHSLTVLINHLPKITEMVNALSGAYDLAQSVAKDPVFVNDMKHGISEFATPVIAKAKGVASAAMEANERAQADTSTIGVFGLLKILKDPNVQKTLRFSQAFLDTLNDRQKLR</sequence>
<accession>A0ABS4JJQ4</accession>
<keyword evidence="3" id="KW-1185">Reference proteome</keyword>
<evidence type="ECO:0000313" key="2">
    <source>
        <dbReference type="EMBL" id="MBP2001937.1"/>
    </source>
</evidence>
<protein>
    <submittedName>
        <fullName evidence="2">Uncharacterized protein YjgD (DUF1641 family)</fullName>
    </submittedName>
</protein>
<name>A0ABS4JJQ4_9BACL</name>
<gene>
    <name evidence="2" type="ORF">J2Z69_002993</name>
</gene>
<dbReference type="Proteomes" id="UP001519288">
    <property type="component" value="Unassembled WGS sequence"/>
</dbReference>
<dbReference type="PANTHER" id="PTHR39180">
    <property type="match status" value="1"/>
</dbReference>
<comment type="caution">
    <text evidence="2">The sequence shown here is derived from an EMBL/GenBank/DDBJ whole genome shotgun (WGS) entry which is preliminary data.</text>
</comment>
<dbReference type="Pfam" id="PF07849">
    <property type="entry name" value="DUF1641"/>
    <property type="match status" value="1"/>
</dbReference>
<dbReference type="RefSeq" id="WP_209864138.1">
    <property type="nucleotide sequence ID" value="NZ_JAGGLD010000005.1"/>
</dbReference>
<dbReference type="EMBL" id="JAGGLD010000005">
    <property type="protein sequence ID" value="MBP2001937.1"/>
    <property type="molecule type" value="Genomic_DNA"/>
</dbReference>
<reference evidence="2 3" key="1">
    <citation type="submission" date="2021-03" db="EMBL/GenBank/DDBJ databases">
        <title>Genomic Encyclopedia of Type Strains, Phase IV (KMG-IV): sequencing the most valuable type-strain genomes for metagenomic binning, comparative biology and taxonomic classification.</title>
        <authorList>
            <person name="Goeker M."/>
        </authorList>
    </citation>
    <scope>NUCLEOTIDE SEQUENCE [LARGE SCALE GENOMIC DNA]</scope>
    <source>
        <strain evidence="2 3">DSM 26806</strain>
    </source>
</reference>
<proteinExistence type="predicted"/>
<feature type="region of interest" description="Disordered" evidence="1">
    <location>
        <begin position="1"/>
        <end position="22"/>
    </location>
</feature>
<dbReference type="PANTHER" id="PTHR39180:SF2">
    <property type="entry name" value="DUF1641 DOMAIN-CONTAINING PROTEIN"/>
    <property type="match status" value="1"/>
</dbReference>
<organism evidence="2 3">
    <name type="scientific">Paenibacillus shirakamiensis</name>
    <dbReference type="NCBI Taxonomy" id="1265935"/>
    <lineage>
        <taxon>Bacteria</taxon>
        <taxon>Bacillati</taxon>
        <taxon>Bacillota</taxon>
        <taxon>Bacilli</taxon>
        <taxon>Bacillales</taxon>
        <taxon>Paenibacillaceae</taxon>
        <taxon>Paenibacillus</taxon>
    </lineage>
</organism>
<evidence type="ECO:0000313" key="3">
    <source>
        <dbReference type="Proteomes" id="UP001519288"/>
    </source>
</evidence>
<evidence type="ECO:0000256" key="1">
    <source>
        <dbReference type="SAM" id="MobiDB-lite"/>
    </source>
</evidence>